<dbReference type="CDD" id="cd04413">
    <property type="entry name" value="NDPk_I"/>
    <property type="match status" value="1"/>
</dbReference>
<dbReference type="RefSeq" id="WP_377177202.1">
    <property type="nucleotide sequence ID" value="NZ_JBHUJB010000005.1"/>
</dbReference>
<feature type="binding site" evidence="7">
    <location>
        <position position="93"/>
    </location>
    <ligand>
        <name>ATP</name>
        <dbReference type="ChEBI" id="CHEBI:30616"/>
    </ligand>
</feature>
<evidence type="ECO:0000256" key="2">
    <source>
        <dbReference type="ARBA" id="ARBA00008142"/>
    </source>
</evidence>
<evidence type="ECO:0000256" key="5">
    <source>
        <dbReference type="ARBA" id="ARBA00022679"/>
    </source>
</evidence>
<evidence type="ECO:0000256" key="3">
    <source>
        <dbReference type="ARBA" id="ARBA00012966"/>
    </source>
</evidence>
<protein>
    <recommendedName>
        <fullName evidence="3">nucleoside-diphosphate kinase</fullName>
        <ecNumber evidence="3">2.7.4.6</ecNumber>
    </recommendedName>
</protein>
<dbReference type="PANTHER" id="PTHR11349">
    <property type="entry name" value="NUCLEOSIDE DIPHOSPHATE KINASE"/>
    <property type="match status" value="1"/>
</dbReference>
<keyword evidence="5 10" id="KW-0808">Transferase</keyword>
<keyword evidence="6 10" id="KW-0418">Kinase</keyword>
<dbReference type="PRINTS" id="PR01243">
    <property type="entry name" value="NUCDPKINASE"/>
</dbReference>
<dbReference type="InterPro" id="IPR036850">
    <property type="entry name" value="NDK-like_dom_sf"/>
</dbReference>
<evidence type="ECO:0000256" key="1">
    <source>
        <dbReference type="ARBA" id="ARBA00001946"/>
    </source>
</evidence>
<dbReference type="Gene3D" id="3.30.70.141">
    <property type="entry name" value="Nucleoside diphosphate kinase-like domain"/>
    <property type="match status" value="1"/>
</dbReference>
<keyword evidence="4" id="KW-0597">Phosphoprotein</keyword>
<dbReference type="GO" id="GO:0004550">
    <property type="term" value="F:nucleoside diphosphate kinase activity"/>
    <property type="evidence" value="ECO:0007669"/>
    <property type="project" value="UniProtKB-EC"/>
</dbReference>
<sequence length="141" mass="15554">MATETTLILFKPDTIEKNLSGTVLQRFLAENLTIRGIKMMTLSDELLAEHYAHVADKPFFPEIVAFMQKTPVIALALEGDNAISRVRDLLGPTNSQEAPAGTLRGDFGETMMINVCHASDSTETAAAELKRFFNEGEIFSF</sequence>
<dbReference type="NCBIfam" id="NF001908">
    <property type="entry name" value="PRK00668.1"/>
    <property type="match status" value="1"/>
</dbReference>
<organism evidence="10 11">
    <name type="scientific">Rubritalea tangerina</name>
    <dbReference type="NCBI Taxonomy" id="430798"/>
    <lineage>
        <taxon>Bacteria</taxon>
        <taxon>Pseudomonadati</taxon>
        <taxon>Verrucomicrobiota</taxon>
        <taxon>Verrucomicrobiia</taxon>
        <taxon>Verrucomicrobiales</taxon>
        <taxon>Rubritaleaceae</taxon>
        <taxon>Rubritalea</taxon>
    </lineage>
</organism>
<dbReference type="PROSITE" id="PS51374">
    <property type="entry name" value="NDPK_LIKE"/>
    <property type="match status" value="1"/>
</dbReference>
<evidence type="ECO:0000259" key="9">
    <source>
        <dbReference type="SMART" id="SM00562"/>
    </source>
</evidence>
<dbReference type="EMBL" id="JBHUJB010000005">
    <property type="protein sequence ID" value="MFD2157427.1"/>
    <property type="molecule type" value="Genomic_DNA"/>
</dbReference>
<feature type="binding site" evidence="7">
    <location>
        <position position="59"/>
    </location>
    <ligand>
        <name>ATP</name>
        <dbReference type="ChEBI" id="CHEBI:30616"/>
    </ligand>
</feature>
<dbReference type="InterPro" id="IPR034907">
    <property type="entry name" value="NDK-like_dom"/>
</dbReference>
<name>A0ABW4Z6J4_9BACT</name>
<feature type="binding site" evidence="7">
    <location>
        <position position="87"/>
    </location>
    <ligand>
        <name>ATP</name>
        <dbReference type="ChEBI" id="CHEBI:30616"/>
    </ligand>
</feature>
<comment type="similarity">
    <text evidence="2 7 8">Belongs to the NDK family.</text>
</comment>
<proteinExistence type="inferred from homology"/>
<feature type="binding site" evidence="7">
    <location>
        <position position="104"/>
    </location>
    <ligand>
        <name>ATP</name>
        <dbReference type="ChEBI" id="CHEBI:30616"/>
    </ligand>
</feature>
<reference evidence="11" key="1">
    <citation type="journal article" date="2019" name="Int. J. Syst. Evol. Microbiol.">
        <title>The Global Catalogue of Microorganisms (GCM) 10K type strain sequencing project: providing services to taxonomists for standard genome sequencing and annotation.</title>
        <authorList>
            <consortium name="The Broad Institute Genomics Platform"/>
            <consortium name="The Broad Institute Genome Sequencing Center for Infectious Disease"/>
            <person name="Wu L."/>
            <person name="Ma J."/>
        </authorList>
    </citation>
    <scope>NUCLEOTIDE SEQUENCE [LARGE SCALE GENOMIC DNA]</scope>
    <source>
        <strain evidence="11">CCUG 57942</strain>
    </source>
</reference>
<dbReference type="EC" id="2.7.4.6" evidence="3"/>
<dbReference type="Pfam" id="PF00334">
    <property type="entry name" value="NDK"/>
    <property type="match status" value="1"/>
</dbReference>
<feature type="domain" description="Nucleoside diphosphate kinase-like" evidence="9">
    <location>
        <begin position="3"/>
        <end position="140"/>
    </location>
</feature>
<gene>
    <name evidence="10" type="primary">ndk</name>
    <name evidence="10" type="ORF">ACFSW8_00775</name>
</gene>
<feature type="binding site" evidence="7">
    <location>
        <position position="11"/>
    </location>
    <ligand>
        <name>ATP</name>
        <dbReference type="ChEBI" id="CHEBI:30616"/>
    </ligand>
</feature>
<feature type="active site" description="Pros-phosphohistidine intermediate" evidence="7">
    <location>
        <position position="117"/>
    </location>
</feature>
<dbReference type="InterPro" id="IPR001564">
    <property type="entry name" value="Nucleoside_diP_kinase"/>
</dbReference>
<accession>A0ABW4Z6J4</accession>
<dbReference type="SUPFAM" id="SSF54919">
    <property type="entry name" value="Nucleoside diphosphate kinase, NDK"/>
    <property type="match status" value="1"/>
</dbReference>
<comment type="cofactor">
    <cofactor evidence="1">
        <name>Mg(2+)</name>
        <dbReference type="ChEBI" id="CHEBI:18420"/>
    </cofactor>
</comment>
<evidence type="ECO:0000256" key="4">
    <source>
        <dbReference type="ARBA" id="ARBA00022553"/>
    </source>
</evidence>
<evidence type="ECO:0000313" key="11">
    <source>
        <dbReference type="Proteomes" id="UP001597389"/>
    </source>
</evidence>
<keyword evidence="11" id="KW-1185">Reference proteome</keyword>
<feature type="binding site" evidence="7">
    <location>
        <position position="114"/>
    </location>
    <ligand>
        <name>ATP</name>
        <dbReference type="ChEBI" id="CHEBI:30616"/>
    </ligand>
</feature>
<dbReference type="SMART" id="SM00562">
    <property type="entry name" value="NDK"/>
    <property type="match status" value="1"/>
</dbReference>
<evidence type="ECO:0000256" key="8">
    <source>
        <dbReference type="RuleBase" id="RU004011"/>
    </source>
</evidence>
<evidence type="ECO:0000313" key="10">
    <source>
        <dbReference type="EMBL" id="MFD2157427.1"/>
    </source>
</evidence>
<dbReference type="Proteomes" id="UP001597389">
    <property type="component" value="Unassembled WGS sequence"/>
</dbReference>
<evidence type="ECO:0000256" key="6">
    <source>
        <dbReference type="ARBA" id="ARBA00022777"/>
    </source>
</evidence>
<comment type="caution">
    <text evidence="10">The sequence shown here is derived from an EMBL/GenBank/DDBJ whole genome shotgun (WGS) entry which is preliminary data.</text>
</comment>
<evidence type="ECO:0000256" key="7">
    <source>
        <dbReference type="PROSITE-ProRule" id="PRU00706"/>
    </source>
</evidence>